<protein>
    <submittedName>
        <fullName evidence="1">Uncharacterized protein</fullName>
    </submittedName>
</protein>
<gene>
    <name evidence="1" type="ORF">V4C55_42960</name>
</gene>
<dbReference type="Proteomes" id="UP001494588">
    <property type="component" value="Unassembled WGS sequence"/>
</dbReference>
<reference evidence="1 2" key="1">
    <citation type="submission" date="2024-01" db="EMBL/GenBank/DDBJ databases">
        <title>The diversity of rhizobia nodulating Mimosa spp. in eleven states of Brazil covering several biomes is determined by host plant, location, and edaphic factors.</title>
        <authorList>
            <person name="Rouws L."/>
            <person name="Barauna A."/>
            <person name="Beukes C."/>
            <person name="De Faria S.M."/>
            <person name="Gross E."/>
            <person name="Dos Reis Junior F.B."/>
            <person name="Simon M."/>
            <person name="Maluk M."/>
            <person name="Odee D.W."/>
            <person name="Kenicer G."/>
            <person name="Young J.P.W."/>
            <person name="Reis V.M."/>
            <person name="Zilli J."/>
            <person name="James E.K."/>
        </authorList>
    </citation>
    <scope>NUCLEOTIDE SEQUENCE [LARGE SCALE GENOMIC DNA]</scope>
    <source>
        <strain evidence="1 2">JPY77</strain>
    </source>
</reference>
<comment type="caution">
    <text evidence="1">The sequence shown here is derived from an EMBL/GenBank/DDBJ whole genome shotgun (WGS) entry which is preliminary data.</text>
</comment>
<dbReference type="RefSeq" id="WP_201662519.1">
    <property type="nucleotide sequence ID" value="NZ_CAJHCS010000068.1"/>
</dbReference>
<name>A0ABU9QSL4_9BURK</name>
<organism evidence="1 2">
    <name type="scientific">Paraburkholderia sabiae</name>
    <dbReference type="NCBI Taxonomy" id="273251"/>
    <lineage>
        <taxon>Bacteria</taxon>
        <taxon>Pseudomonadati</taxon>
        <taxon>Pseudomonadota</taxon>
        <taxon>Betaproteobacteria</taxon>
        <taxon>Burkholderiales</taxon>
        <taxon>Burkholderiaceae</taxon>
        <taxon>Paraburkholderia</taxon>
    </lineage>
</organism>
<dbReference type="EMBL" id="JAZHGC010000090">
    <property type="protein sequence ID" value="MEM5292421.1"/>
    <property type="molecule type" value="Genomic_DNA"/>
</dbReference>
<proteinExistence type="predicted"/>
<evidence type="ECO:0000313" key="2">
    <source>
        <dbReference type="Proteomes" id="UP001494588"/>
    </source>
</evidence>
<keyword evidence="2" id="KW-1185">Reference proteome</keyword>
<sequence>MTGSVIICLAATGVTVGVVSDYAPTERDLELVARLGKDKEFTMSQENAEMPSSGLRLEEGKFYRNRLGEIVEVRLAYPGHEFCFEQVNDLPFRYRADGRYADNETDPIAALDLVEEITPMPWPEIHSKLRAGPKP</sequence>
<accession>A0ABU9QSL4</accession>
<evidence type="ECO:0000313" key="1">
    <source>
        <dbReference type="EMBL" id="MEM5292421.1"/>
    </source>
</evidence>